<accession>A0A2N1N040</accession>
<sequence length="187" mass="21771">MTGRKPFWDRNHDTELIIEICDGLRPPIVTNAPEGYVELMQKCWHYDPNKRPTAYELKTIIRYDKLRYEHEKNNPTKIINSPDIGPITNNPGAVYKSRPLSAMISSAESTRSLRSQSISLKFDKRKFNDSLLEEKINKKVKLFENENNDYLTTELELDIDNNIQSSNNDYITEEINLDIDTRCGLNF</sequence>
<protein>
    <recommendedName>
        <fullName evidence="1">Serine-threonine/tyrosine-protein kinase catalytic domain-containing protein</fullName>
    </recommendedName>
</protein>
<evidence type="ECO:0000313" key="3">
    <source>
        <dbReference type="Proteomes" id="UP000233469"/>
    </source>
</evidence>
<dbReference type="GO" id="GO:0004672">
    <property type="term" value="F:protein kinase activity"/>
    <property type="evidence" value="ECO:0007669"/>
    <property type="project" value="InterPro"/>
</dbReference>
<gene>
    <name evidence="2" type="ORF">RhiirC2_752009</name>
</gene>
<dbReference type="VEuPathDB" id="FungiDB:RhiirFUN_017788"/>
<dbReference type="Pfam" id="PF07714">
    <property type="entry name" value="PK_Tyr_Ser-Thr"/>
    <property type="match status" value="1"/>
</dbReference>
<reference evidence="2 3" key="2">
    <citation type="submission" date="2017-10" db="EMBL/GenBank/DDBJ databases">
        <title>Extensive intraspecific genome diversity in a model arbuscular mycorrhizal fungus.</title>
        <authorList>
            <person name="Chen E.C.H."/>
            <person name="Morin E."/>
            <person name="Baudet D."/>
            <person name="Noel J."/>
            <person name="Ndikumana S."/>
            <person name="Charron P."/>
            <person name="St-Onge C."/>
            <person name="Giorgi J."/>
            <person name="Grigoriev I.V."/>
            <person name="Roux C."/>
            <person name="Martin F.M."/>
            <person name="Corradi N."/>
        </authorList>
    </citation>
    <scope>NUCLEOTIDE SEQUENCE [LARGE SCALE GENOMIC DNA]</scope>
    <source>
        <strain evidence="2 3">C2</strain>
    </source>
</reference>
<comment type="caution">
    <text evidence="2">The sequence shown here is derived from an EMBL/GenBank/DDBJ whole genome shotgun (WGS) entry which is preliminary data.</text>
</comment>
<dbReference type="InterPro" id="IPR001245">
    <property type="entry name" value="Ser-Thr/Tyr_kinase_cat_dom"/>
</dbReference>
<reference evidence="2 3" key="1">
    <citation type="submission" date="2016-04" db="EMBL/GenBank/DDBJ databases">
        <title>Genome analyses suggest a sexual origin of heterokaryosis in a supposedly ancient asexual fungus.</title>
        <authorList>
            <person name="Ropars J."/>
            <person name="Sedzielewska K."/>
            <person name="Noel J."/>
            <person name="Charron P."/>
            <person name="Farinelli L."/>
            <person name="Marton T."/>
            <person name="Kruger M."/>
            <person name="Pelin A."/>
            <person name="Brachmann A."/>
            <person name="Corradi N."/>
        </authorList>
    </citation>
    <scope>NUCLEOTIDE SEQUENCE [LARGE SCALE GENOMIC DNA]</scope>
    <source>
        <strain evidence="2 3">C2</strain>
    </source>
</reference>
<dbReference type="EMBL" id="LLXL01000984">
    <property type="protein sequence ID" value="PKK67272.1"/>
    <property type="molecule type" value="Genomic_DNA"/>
</dbReference>
<dbReference type="VEuPathDB" id="FungiDB:RhiirA1_451396"/>
<proteinExistence type="predicted"/>
<organism evidence="2 3">
    <name type="scientific">Rhizophagus irregularis</name>
    <dbReference type="NCBI Taxonomy" id="588596"/>
    <lineage>
        <taxon>Eukaryota</taxon>
        <taxon>Fungi</taxon>
        <taxon>Fungi incertae sedis</taxon>
        <taxon>Mucoromycota</taxon>
        <taxon>Glomeromycotina</taxon>
        <taxon>Glomeromycetes</taxon>
        <taxon>Glomerales</taxon>
        <taxon>Glomeraceae</taxon>
        <taxon>Rhizophagus</taxon>
    </lineage>
</organism>
<dbReference type="VEuPathDB" id="FungiDB:FUN_004982"/>
<dbReference type="InterPro" id="IPR011009">
    <property type="entry name" value="Kinase-like_dom_sf"/>
</dbReference>
<dbReference type="AlphaFoldDB" id="A0A2N1N040"/>
<dbReference type="Proteomes" id="UP000233469">
    <property type="component" value="Unassembled WGS sequence"/>
</dbReference>
<evidence type="ECO:0000259" key="1">
    <source>
        <dbReference type="Pfam" id="PF07714"/>
    </source>
</evidence>
<evidence type="ECO:0000313" key="2">
    <source>
        <dbReference type="EMBL" id="PKK67272.1"/>
    </source>
</evidence>
<dbReference type="Gene3D" id="1.10.510.10">
    <property type="entry name" value="Transferase(Phosphotransferase) domain 1"/>
    <property type="match status" value="1"/>
</dbReference>
<name>A0A2N1N040_9GLOM</name>
<feature type="domain" description="Serine-threonine/tyrosine-protein kinase catalytic" evidence="1">
    <location>
        <begin position="2"/>
        <end position="59"/>
    </location>
</feature>
<dbReference type="SUPFAM" id="SSF56112">
    <property type="entry name" value="Protein kinase-like (PK-like)"/>
    <property type="match status" value="1"/>
</dbReference>